<accession>A0ABP7SVA6</accession>
<proteinExistence type="predicted"/>
<protein>
    <recommendedName>
        <fullName evidence="2">DUF4142 domain-containing protein</fullName>
    </recommendedName>
</protein>
<gene>
    <name evidence="3" type="ORF">GCM10022280_14500</name>
</gene>
<dbReference type="PANTHER" id="PTHR38593:SF1">
    <property type="entry name" value="BLR2558 PROTEIN"/>
    <property type="match status" value="1"/>
</dbReference>
<feature type="domain" description="DUF4142" evidence="2">
    <location>
        <begin position="48"/>
        <end position="174"/>
    </location>
</feature>
<dbReference type="PANTHER" id="PTHR38593">
    <property type="entry name" value="BLR2558 PROTEIN"/>
    <property type="match status" value="1"/>
</dbReference>
<keyword evidence="1" id="KW-0732">Signal</keyword>
<dbReference type="RefSeq" id="WP_344706719.1">
    <property type="nucleotide sequence ID" value="NZ_BAABBQ010000001.1"/>
</dbReference>
<dbReference type="Proteomes" id="UP001500235">
    <property type="component" value="Unassembled WGS sequence"/>
</dbReference>
<dbReference type="InterPro" id="IPR012347">
    <property type="entry name" value="Ferritin-like"/>
</dbReference>
<keyword evidence="4" id="KW-1185">Reference proteome</keyword>
<evidence type="ECO:0000313" key="3">
    <source>
        <dbReference type="EMBL" id="GAA4016555.1"/>
    </source>
</evidence>
<dbReference type="Gene3D" id="1.20.1260.10">
    <property type="match status" value="1"/>
</dbReference>
<feature type="chain" id="PRO_5046340599" description="DUF4142 domain-containing protein" evidence="1">
    <location>
        <begin position="21"/>
        <end position="179"/>
    </location>
</feature>
<evidence type="ECO:0000259" key="2">
    <source>
        <dbReference type="Pfam" id="PF13628"/>
    </source>
</evidence>
<feature type="signal peptide" evidence="1">
    <location>
        <begin position="1"/>
        <end position="20"/>
    </location>
</feature>
<dbReference type="Pfam" id="PF13628">
    <property type="entry name" value="DUF4142"/>
    <property type="match status" value="1"/>
</dbReference>
<name>A0ABP7SVA6_9SPHN</name>
<reference evidence="4" key="1">
    <citation type="journal article" date="2019" name="Int. J. Syst. Evol. Microbiol.">
        <title>The Global Catalogue of Microorganisms (GCM) 10K type strain sequencing project: providing services to taxonomists for standard genome sequencing and annotation.</title>
        <authorList>
            <consortium name="The Broad Institute Genomics Platform"/>
            <consortium name="The Broad Institute Genome Sequencing Center for Infectious Disease"/>
            <person name="Wu L."/>
            <person name="Ma J."/>
        </authorList>
    </citation>
    <scope>NUCLEOTIDE SEQUENCE [LARGE SCALE GENOMIC DNA]</scope>
    <source>
        <strain evidence="4">JCM 17563</strain>
    </source>
</reference>
<evidence type="ECO:0000313" key="4">
    <source>
        <dbReference type="Proteomes" id="UP001500235"/>
    </source>
</evidence>
<organism evidence="3 4">
    <name type="scientific">Sphingomonas swuensis</name>
    <dbReference type="NCBI Taxonomy" id="977800"/>
    <lineage>
        <taxon>Bacteria</taxon>
        <taxon>Pseudomonadati</taxon>
        <taxon>Pseudomonadota</taxon>
        <taxon>Alphaproteobacteria</taxon>
        <taxon>Sphingomonadales</taxon>
        <taxon>Sphingomonadaceae</taxon>
        <taxon>Sphingomonas</taxon>
    </lineage>
</organism>
<dbReference type="EMBL" id="BAABBQ010000001">
    <property type="protein sequence ID" value="GAA4016555.1"/>
    <property type="molecule type" value="Genomic_DNA"/>
</dbReference>
<sequence>MTLPKNLIAFASAVSVAAVAVPAAATLPTPPQGAATQQASAYLFHGGAGDVFEITSSMILLGKSSNPQVRAYATMLIDHHSRTTNLALTNAKAAGVMAPPPEMSPMQKTMIGQLHAASPASIDRLYLQQQVPAHQQALALQSGYARNGDTPLLRQTAQGAVPIVQSHLNEAQQMLRMVR</sequence>
<dbReference type="InterPro" id="IPR025419">
    <property type="entry name" value="DUF4142"/>
</dbReference>
<evidence type="ECO:0000256" key="1">
    <source>
        <dbReference type="SAM" id="SignalP"/>
    </source>
</evidence>
<comment type="caution">
    <text evidence="3">The sequence shown here is derived from an EMBL/GenBank/DDBJ whole genome shotgun (WGS) entry which is preliminary data.</text>
</comment>